<dbReference type="Pfam" id="PF07876">
    <property type="entry name" value="Dabb"/>
    <property type="match status" value="1"/>
</dbReference>
<keyword evidence="4" id="KW-1185">Reference proteome</keyword>
<dbReference type="PANTHER" id="PTHR33178:SF10">
    <property type="entry name" value="STRESS-RESPONSE A_B BARREL DOMAIN-CONTAINING PROTEIN"/>
    <property type="match status" value="1"/>
</dbReference>
<dbReference type="PANTHER" id="PTHR33178">
    <property type="match status" value="1"/>
</dbReference>
<proteinExistence type="predicted"/>
<dbReference type="STRING" id="1280837.A0A316V4M3"/>
<sequence length="107" mass="12331">MAVTHFVTFKLKPEVARSEDKLHKVHVDMLDLKTTCLKEGAPYILELTGGKQCSPEGLDKGFDIGYVVTFATISDRDYYLDECPTHQEFKKYIKPQVEDVFAFDYEF</sequence>
<evidence type="ECO:0000313" key="4">
    <source>
        <dbReference type="Proteomes" id="UP000245771"/>
    </source>
</evidence>
<dbReference type="InterPro" id="IPR044662">
    <property type="entry name" value="HS1/DABB1-like"/>
</dbReference>
<gene>
    <name evidence="3" type="ORF">FA14DRAFT_162287</name>
</gene>
<dbReference type="EMBL" id="KZ819606">
    <property type="protein sequence ID" value="PWN31968.1"/>
    <property type="molecule type" value="Genomic_DNA"/>
</dbReference>
<accession>A0A316V4M3</accession>
<dbReference type="GeneID" id="37021298"/>
<dbReference type="SUPFAM" id="SSF54909">
    <property type="entry name" value="Dimeric alpha+beta barrel"/>
    <property type="match status" value="1"/>
</dbReference>
<dbReference type="InterPro" id="IPR011008">
    <property type="entry name" value="Dimeric_a/b-barrel"/>
</dbReference>
<evidence type="ECO:0000256" key="1">
    <source>
        <dbReference type="ARBA" id="ARBA00011738"/>
    </source>
</evidence>
<organism evidence="3 4">
    <name type="scientific">Meira miltonrushii</name>
    <dbReference type="NCBI Taxonomy" id="1280837"/>
    <lineage>
        <taxon>Eukaryota</taxon>
        <taxon>Fungi</taxon>
        <taxon>Dikarya</taxon>
        <taxon>Basidiomycota</taxon>
        <taxon>Ustilaginomycotina</taxon>
        <taxon>Exobasidiomycetes</taxon>
        <taxon>Exobasidiales</taxon>
        <taxon>Brachybasidiaceae</taxon>
        <taxon>Meira</taxon>
    </lineage>
</organism>
<feature type="domain" description="Stress-response A/B barrel" evidence="2">
    <location>
        <begin position="3"/>
        <end position="105"/>
    </location>
</feature>
<protein>
    <recommendedName>
        <fullName evidence="2">Stress-response A/B barrel domain-containing protein</fullName>
    </recommendedName>
</protein>
<dbReference type="AlphaFoldDB" id="A0A316V4M3"/>
<comment type="subunit">
    <text evidence="1">Homodimer.</text>
</comment>
<evidence type="ECO:0000259" key="2">
    <source>
        <dbReference type="PROSITE" id="PS51502"/>
    </source>
</evidence>
<name>A0A316V4M3_9BASI</name>
<dbReference type="RefSeq" id="XP_025352270.1">
    <property type="nucleotide sequence ID" value="XM_025499517.1"/>
</dbReference>
<dbReference type="InterPro" id="IPR013097">
    <property type="entry name" value="Dabb"/>
</dbReference>
<dbReference type="Proteomes" id="UP000245771">
    <property type="component" value="Unassembled WGS sequence"/>
</dbReference>
<dbReference type="SMART" id="SM00886">
    <property type="entry name" value="Dabb"/>
    <property type="match status" value="1"/>
</dbReference>
<dbReference type="PROSITE" id="PS51502">
    <property type="entry name" value="S_R_A_B_BARREL"/>
    <property type="match status" value="1"/>
</dbReference>
<reference evidence="3 4" key="1">
    <citation type="journal article" date="2018" name="Mol. Biol. Evol.">
        <title>Broad Genomic Sampling Reveals a Smut Pathogenic Ancestry of the Fungal Clade Ustilaginomycotina.</title>
        <authorList>
            <person name="Kijpornyongpan T."/>
            <person name="Mondo S.J."/>
            <person name="Barry K."/>
            <person name="Sandor L."/>
            <person name="Lee J."/>
            <person name="Lipzen A."/>
            <person name="Pangilinan J."/>
            <person name="LaButti K."/>
            <person name="Hainaut M."/>
            <person name="Henrissat B."/>
            <person name="Grigoriev I.V."/>
            <person name="Spatafora J.W."/>
            <person name="Aime M.C."/>
        </authorList>
    </citation>
    <scope>NUCLEOTIDE SEQUENCE [LARGE SCALE GENOMIC DNA]</scope>
    <source>
        <strain evidence="3 4">MCA 3882</strain>
    </source>
</reference>
<dbReference type="OrthoDB" id="1601230at2759"/>
<dbReference type="InParanoid" id="A0A316V4M3"/>
<dbReference type="Gene3D" id="3.30.70.100">
    <property type="match status" value="1"/>
</dbReference>
<evidence type="ECO:0000313" key="3">
    <source>
        <dbReference type="EMBL" id="PWN31968.1"/>
    </source>
</evidence>